<dbReference type="InterPro" id="IPR036390">
    <property type="entry name" value="WH_DNA-bd_sf"/>
</dbReference>
<organism evidence="6 7">
    <name type="scientific">Rheinheimera soli</name>
    <dbReference type="NCBI Taxonomy" id="443616"/>
    <lineage>
        <taxon>Bacteria</taxon>
        <taxon>Pseudomonadati</taxon>
        <taxon>Pseudomonadota</taxon>
        <taxon>Gammaproteobacteria</taxon>
        <taxon>Chromatiales</taxon>
        <taxon>Chromatiaceae</taxon>
        <taxon>Rheinheimera</taxon>
    </lineage>
</organism>
<evidence type="ECO:0000256" key="4">
    <source>
        <dbReference type="ARBA" id="ARBA00023163"/>
    </source>
</evidence>
<dbReference type="InterPro" id="IPR000847">
    <property type="entry name" value="LysR_HTH_N"/>
</dbReference>
<evidence type="ECO:0000313" key="7">
    <source>
        <dbReference type="Proteomes" id="UP001257909"/>
    </source>
</evidence>
<dbReference type="Gene3D" id="3.40.190.10">
    <property type="entry name" value="Periplasmic binding protein-like II"/>
    <property type="match status" value="2"/>
</dbReference>
<dbReference type="InterPro" id="IPR036388">
    <property type="entry name" value="WH-like_DNA-bd_sf"/>
</dbReference>
<evidence type="ECO:0000256" key="2">
    <source>
        <dbReference type="ARBA" id="ARBA00023015"/>
    </source>
</evidence>
<sequence>MNLRAVDLNLLVILDALLDEAHVTRAATRLGLSQPAMSNALERCRILFADPLLERSKEGMRLSPKAQLLRPLLKNNLAQIQQLVLPEQPDLTVLKQQVKLGMSDAVASLICSSLYQRVAEQAPGLDLLILPWHGSEQTLDALRQGDLDLAVSVFTDLSPSFTSVELMQQQYLVVMCKDHPAAIHFDLQQWLCYPHLMVSGRGQAYSSLDQKLAEQGLKRRVAVVVPSFLLIPDLLRHSELISLLPESSLPANWQQDFVCFTPPLALDPFPLHLASHVRRQHDPAVQLVSQLIRQIVSNQLQSSGA</sequence>
<comment type="similarity">
    <text evidence="1">Belongs to the LysR transcriptional regulatory family.</text>
</comment>
<dbReference type="SUPFAM" id="SSF46785">
    <property type="entry name" value="Winged helix' DNA-binding domain"/>
    <property type="match status" value="1"/>
</dbReference>
<evidence type="ECO:0000256" key="1">
    <source>
        <dbReference type="ARBA" id="ARBA00009437"/>
    </source>
</evidence>
<gene>
    <name evidence="6" type="ORF">J2W69_001806</name>
</gene>
<name>A0ABU1VYU0_9GAMM</name>
<dbReference type="GO" id="GO:0003677">
    <property type="term" value="F:DNA binding"/>
    <property type="evidence" value="ECO:0007669"/>
    <property type="project" value="UniProtKB-KW"/>
</dbReference>
<feature type="domain" description="HTH lysR-type" evidence="5">
    <location>
        <begin position="6"/>
        <end position="63"/>
    </location>
</feature>
<dbReference type="PROSITE" id="PS50931">
    <property type="entry name" value="HTH_LYSR"/>
    <property type="match status" value="1"/>
</dbReference>
<dbReference type="Pfam" id="PF00126">
    <property type="entry name" value="HTH_1"/>
    <property type="match status" value="1"/>
</dbReference>
<keyword evidence="2" id="KW-0805">Transcription regulation</keyword>
<dbReference type="CDD" id="cd08417">
    <property type="entry name" value="PBP2_Nitroaromatics_like"/>
    <property type="match status" value="1"/>
</dbReference>
<dbReference type="InterPro" id="IPR037402">
    <property type="entry name" value="YidZ_PBP2"/>
</dbReference>
<dbReference type="RefSeq" id="WP_310276964.1">
    <property type="nucleotide sequence ID" value="NZ_JAVDWR010000004.1"/>
</dbReference>
<dbReference type="PANTHER" id="PTHR30118">
    <property type="entry name" value="HTH-TYPE TRANSCRIPTIONAL REGULATOR LEUO-RELATED"/>
    <property type="match status" value="1"/>
</dbReference>
<evidence type="ECO:0000313" key="6">
    <source>
        <dbReference type="EMBL" id="MDR7120868.1"/>
    </source>
</evidence>
<protein>
    <submittedName>
        <fullName evidence="6">DNA-binding transcriptional LysR family regulator</fullName>
    </submittedName>
</protein>
<proteinExistence type="inferred from homology"/>
<dbReference type="Gene3D" id="1.10.10.10">
    <property type="entry name" value="Winged helix-like DNA-binding domain superfamily/Winged helix DNA-binding domain"/>
    <property type="match status" value="1"/>
</dbReference>
<dbReference type="Pfam" id="PF03466">
    <property type="entry name" value="LysR_substrate"/>
    <property type="match status" value="1"/>
</dbReference>
<comment type="caution">
    <text evidence="6">The sequence shown here is derived from an EMBL/GenBank/DDBJ whole genome shotgun (WGS) entry which is preliminary data.</text>
</comment>
<dbReference type="EMBL" id="JAVDWR010000004">
    <property type="protein sequence ID" value="MDR7120868.1"/>
    <property type="molecule type" value="Genomic_DNA"/>
</dbReference>
<keyword evidence="4" id="KW-0804">Transcription</keyword>
<keyword evidence="7" id="KW-1185">Reference proteome</keyword>
<dbReference type="InterPro" id="IPR005119">
    <property type="entry name" value="LysR_subst-bd"/>
</dbReference>
<dbReference type="Proteomes" id="UP001257909">
    <property type="component" value="Unassembled WGS sequence"/>
</dbReference>
<evidence type="ECO:0000259" key="5">
    <source>
        <dbReference type="PROSITE" id="PS50931"/>
    </source>
</evidence>
<dbReference type="InterPro" id="IPR050389">
    <property type="entry name" value="LysR-type_TF"/>
</dbReference>
<accession>A0ABU1VYU0</accession>
<keyword evidence="3 6" id="KW-0238">DNA-binding</keyword>
<evidence type="ECO:0000256" key="3">
    <source>
        <dbReference type="ARBA" id="ARBA00023125"/>
    </source>
</evidence>
<reference evidence="6 7" key="1">
    <citation type="submission" date="2023-07" db="EMBL/GenBank/DDBJ databases">
        <title>Sorghum-associated microbial communities from plants grown in Nebraska, USA.</title>
        <authorList>
            <person name="Schachtman D."/>
        </authorList>
    </citation>
    <scope>NUCLEOTIDE SEQUENCE [LARGE SCALE GENOMIC DNA]</scope>
    <source>
        <strain evidence="6 7">4138</strain>
    </source>
</reference>
<dbReference type="PANTHER" id="PTHR30118:SF15">
    <property type="entry name" value="TRANSCRIPTIONAL REGULATORY PROTEIN"/>
    <property type="match status" value="1"/>
</dbReference>
<dbReference type="SUPFAM" id="SSF53850">
    <property type="entry name" value="Periplasmic binding protein-like II"/>
    <property type="match status" value="1"/>
</dbReference>